<keyword evidence="4 9" id="KW-0808">Transferase</keyword>
<keyword evidence="7 9" id="KW-0694">RNA-binding</keyword>
<dbReference type="AlphaFoldDB" id="A0A5A8EE79"/>
<organism evidence="11 12">
    <name type="scientific">Cafeteria roenbergensis</name>
    <name type="common">Marine flagellate</name>
    <dbReference type="NCBI Taxonomy" id="33653"/>
    <lineage>
        <taxon>Eukaryota</taxon>
        <taxon>Sar</taxon>
        <taxon>Stramenopiles</taxon>
        <taxon>Bigyra</taxon>
        <taxon>Opalozoa</taxon>
        <taxon>Bicosoecida</taxon>
        <taxon>Cafeteriaceae</taxon>
        <taxon>Cafeteria</taxon>
    </lineage>
</organism>
<feature type="region of interest" description="Disordered" evidence="10">
    <location>
        <begin position="1"/>
        <end position="21"/>
    </location>
</feature>
<evidence type="ECO:0000256" key="3">
    <source>
        <dbReference type="ARBA" id="ARBA00022603"/>
    </source>
</evidence>
<feature type="binding site" evidence="9">
    <location>
        <position position="146"/>
    </location>
    <ligand>
        <name>S-adenosyl-L-methionine</name>
        <dbReference type="ChEBI" id="CHEBI:59789"/>
    </ligand>
</feature>
<dbReference type="GO" id="GO:0000049">
    <property type="term" value="F:tRNA binding"/>
    <property type="evidence" value="ECO:0007669"/>
    <property type="project" value="UniProtKB-UniRule"/>
</dbReference>
<dbReference type="PANTHER" id="PTHR23417">
    <property type="entry name" value="3-DEOXY-D-MANNO-OCTULOSONIC-ACID TRANSFERASE/TRNA GUANINE-N 7 - -METHYLTRANSFERASE"/>
    <property type="match status" value="1"/>
</dbReference>
<dbReference type="SUPFAM" id="SSF53335">
    <property type="entry name" value="S-adenosyl-L-methionine-dependent methyltransferases"/>
    <property type="match status" value="1"/>
</dbReference>
<evidence type="ECO:0000256" key="7">
    <source>
        <dbReference type="ARBA" id="ARBA00022884"/>
    </source>
</evidence>
<dbReference type="Gene3D" id="3.40.50.150">
    <property type="entry name" value="Vaccinia Virus protein VP39"/>
    <property type="match status" value="1"/>
</dbReference>
<sequence length="423" mass="43446">MEADGIDEVASPTASALSSLEPSALGRGHELEDTVALARALTGRAPRKTFYRVRAHINPLSSGTCPRPRRPENFAWDEFFEAAGGDLSMPPPEVPADSAAADDGGAAAIAAGAGIASSDASSWVASSLAALPPLASPAPVDILDIGAGFGGLLFGLNLVFPGARKLALEIRGRVAEFVRLKVLAARAAGDAAARRCGVQRVNTMCQLPSFLPLASVSAIFICFPDPHFKRQNHRRRIISPALLSEYAAVLREGGLLFTITDVPALHDWMHTHLEDHPSFEATPAAADDPCVIAMRMATDEARKSLREGRHHQWNVYRRRSDADADAAAAAAGPFFGGYYGGVAVPITEKGVNDAPEMFHWTVLEREAAAKRAKLDGSGGAAGAGAGAAGAGTAGGAGAAAAASAAGESGVGSTQATEAGAASA</sequence>
<comment type="caution">
    <text evidence="11">The sequence shown here is derived from an EMBL/GenBank/DDBJ whole genome shotgun (WGS) entry which is preliminary data.</text>
</comment>
<dbReference type="EMBL" id="VLTO01000024">
    <property type="protein sequence ID" value="KAA0174250.1"/>
    <property type="molecule type" value="Genomic_DNA"/>
</dbReference>
<evidence type="ECO:0000256" key="8">
    <source>
        <dbReference type="ARBA" id="ARBA00023242"/>
    </source>
</evidence>
<evidence type="ECO:0000313" key="12">
    <source>
        <dbReference type="Proteomes" id="UP000322899"/>
    </source>
</evidence>
<name>A0A5A8EE79_CAFRO</name>
<feature type="compositionally biased region" description="Low complexity" evidence="10">
    <location>
        <begin position="401"/>
        <end position="412"/>
    </location>
</feature>
<dbReference type="GO" id="GO:0008176">
    <property type="term" value="F:tRNA (guanine(46)-N7)-methyltransferase activity"/>
    <property type="evidence" value="ECO:0007669"/>
    <property type="project" value="UniProtKB-UniRule"/>
</dbReference>
<dbReference type="UniPathway" id="UPA00989"/>
<keyword evidence="2 9" id="KW-0820">tRNA-binding</keyword>
<feature type="compositionally biased region" description="Low complexity" evidence="10">
    <location>
        <begin position="10"/>
        <end position="21"/>
    </location>
</feature>
<evidence type="ECO:0000256" key="6">
    <source>
        <dbReference type="ARBA" id="ARBA00022694"/>
    </source>
</evidence>
<evidence type="ECO:0000313" key="11">
    <source>
        <dbReference type="EMBL" id="KAA0174250.1"/>
    </source>
</evidence>
<dbReference type="PROSITE" id="PS51625">
    <property type="entry name" value="SAM_MT_TRMB"/>
    <property type="match status" value="1"/>
</dbReference>
<comment type="subcellular location">
    <subcellularLocation>
        <location evidence="9">Nucleus</location>
    </subcellularLocation>
</comment>
<evidence type="ECO:0000256" key="1">
    <source>
        <dbReference type="ARBA" id="ARBA00000142"/>
    </source>
</evidence>
<dbReference type="InterPro" id="IPR003358">
    <property type="entry name" value="tRNA_(Gua-N-7)_MeTrfase_Trmb"/>
</dbReference>
<evidence type="ECO:0000256" key="10">
    <source>
        <dbReference type="SAM" id="MobiDB-lite"/>
    </source>
</evidence>
<dbReference type="InterPro" id="IPR029063">
    <property type="entry name" value="SAM-dependent_MTases_sf"/>
</dbReference>
<keyword evidence="3 9" id="KW-0489">Methyltransferase</keyword>
<comment type="catalytic activity">
    <reaction evidence="1 9">
        <text>guanosine(46) in tRNA + S-adenosyl-L-methionine = N(7)-methylguanosine(46) in tRNA + S-adenosyl-L-homocysteine</text>
        <dbReference type="Rhea" id="RHEA:42708"/>
        <dbReference type="Rhea" id="RHEA-COMP:10188"/>
        <dbReference type="Rhea" id="RHEA-COMP:10189"/>
        <dbReference type="ChEBI" id="CHEBI:57856"/>
        <dbReference type="ChEBI" id="CHEBI:59789"/>
        <dbReference type="ChEBI" id="CHEBI:74269"/>
        <dbReference type="ChEBI" id="CHEBI:74480"/>
        <dbReference type="EC" id="2.1.1.33"/>
    </reaction>
</comment>
<dbReference type="HAMAP" id="MF_03055">
    <property type="entry name" value="tRNA_methyltr_TrmB_euk"/>
    <property type="match status" value="1"/>
</dbReference>
<protein>
    <recommendedName>
        <fullName evidence="9">tRNA (guanine-N(7)-)-methyltransferase</fullName>
        <ecNumber evidence="9">2.1.1.33</ecNumber>
    </recommendedName>
    <alternativeName>
        <fullName evidence="9">tRNA (guanine(46)-N(7))-methyltransferase</fullName>
    </alternativeName>
    <alternativeName>
        <fullName evidence="9">tRNA(m7G46)-methyltransferase</fullName>
    </alternativeName>
</protein>
<reference evidence="11 12" key="1">
    <citation type="submission" date="2019-07" db="EMBL/GenBank/DDBJ databases">
        <title>Genomes of Cafeteria roenbergensis.</title>
        <authorList>
            <person name="Fischer M.G."/>
            <person name="Hackl T."/>
            <person name="Roman M."/>
        </authorList>
    </citation>
    <scope>NUCLEOTIDE SEQUENCE [LARGE SCALE GENOMIC DNA]</scope>
    <source>
        <strain evidence="11 12">E4-10P</strain>
    </source>
</reference>
<keyword evidence="5 9" id="KW-0949">S-adenosyl-L-methionine</keyword>
<dbReference type="GO" id="GO:0043527">
    <property type="term" value="C:tRNA methyltransferase complex"/>
    <property type="evidence" value="ECO:0007669"/>
    <property type="project" value="TreeGrafter"/>
</dbReference>
<feature type="binding site" evidence="9">
    <location>
        <begin position="202"/>
        <end position="203"/>
    </location>
    <ligand>
        <name>S-adenosyl-L-methionine</name>
        <dbReference type="ChEBI" id="CHEBI:59789"/>
    </ligand>
</feature>
<dbReference type="Proteomes" id="UP000322899">
    <property type="component" value="Unassembled WGS sequence"/>
</dbReference>
<feature type="active site" evidence="9">
    <location>
        <position position="225"/>
    </location>
</feature>
<feature type="binding site" evidence="9">
    <location>
        <begin position="169"/>
        <end position="170"/>
    </location>
    <ligand>
        <name>S-adenosyl-L-methionine</name>
        <dbReference type="ChEBI" id="CHEBI:59789"/>
    </ligand>
</feature>
<dbReference type="Pfam" id="PF02390">
    <property type="entry name" value="Methyltransf_4"/>
    <property type="match status" value="1"/>
</dbReference>
<accession>A0A5A8EE79</accession>
<comment type="function">
    <text evidence="9">Catalyzes the formation of N(7)-methylguanine at position 46 (m7G46) in tRNA.</text>
</comment>
<dbReference type="OrthoDB" id="47276at2759"/>
<gene>
    <name evidence="11" type="ORF">FNF27_04262</name>
</gene>
<feature type="region of interest" description="Disordered" evidence="10">
    <location>
        <begin position="401"/>
        <end position="423"/>
    </location>
</feature>
<evidence type="ECO:0000256" key="5">
    <source>
        <dbReference type="ARBA" id="ARBA00022691"/>
    </source>
</evidence>
<feature type="binding site" evidence="9">
    <location>
        <begin position="298"/>
        <end position="300"/>
    </location>
    <ligand>
        <name>S-adenosyl-L-methionine</name>
        <dbReference type="ChEBI" id="CHEBI:59789"/>
    </ligand>
</feature>
<dbReference type="EC" id="2.1.1.33" evidence="9"/>
<dbReference type="PANTHER" id="PTHR23417:SF16">
    <property type="entry name" value="TRNA (GUANINE-N(7)-)-METHYLTRANSFERASE"/>
    <property type="match status" value="1"/>
</dbReference>
<keyword evidence="8 9" id="KW-0539">Nucleus</keyword>
<evidence type="ECO:0000256" key="9">
    <source>
        <dbReference type="HAMAP-Rule" id="MF_03055"/>
    </source>
</evidence>
<dbReference type="GO" id="GO:0005634">
    <property type="term" value="C:nucleus"/>
    <property type="evidence" value="ECO:0007669"/>
    <property type="project" value="UniProtKB-SubCell"/>
</dbReference>
<comment type="similarity">
    <text evidence="9">Belongs to the class I-like SAM-binding methyltransferase superfamily. TrmB family.</text>
</comment>
<feature type="binding site" evidence="9">
    <location>
        <position position="222"/>
    </location>
    <ligand>
        <name>S-adenosyl-L-methionine</name>
        <dbReference type="ChEBI" id="CHEBI:59789"/>
    </ligand>
</feature>
<proteinExistence type="inferred from homology"/>
<evidence type="ECO:0000256" key="4">
    <source>
        <dbReference type="ARBA" id="ARBA00022679"/>
    </source>
</evidence>
<comment type="pathway">
    <text evidence="9">tRNA modification; N(7)-methylguanine-tRNA biosynthesis.</text>
</comment>
<keyword evidence="6 9" id="KW-0819">tRNA processing</keyword>
<evidence type="ECO:0000256" key="2">
    <source>
        <dbReference type="ARBA" id="ARBA00022555"/>
    </source>
</evidence>
<dbReference type="InterPro" id="IPR025763">
    <property type="entry name" value="Trm8_euk"/>
</dbReference>